<dbReference type="RefSeq" id="XP_033395886.1">
    <property type="nucleotide sequence ID" value="XM_033540751.1"/>
</dbReference>
<evidence type="ECO:0000313" key="2">
    <source>
        <dbReference type="Proteomes" id="UP000799438"/>
    </source>
</evidence>
<name>A0A6A6B9Y6_9PEZI</name>
<reference evidence="1" key="1">
    <citation type="journal article" date="2020" name="Stud. Mycol.">
        <title>101 Dothideomycetes genomes: a test case for predicting lifestyles and emergence of pathogens.</title>
        <authorList>
            <person name="Haridas S."/>
            <person name="Albert R."/>
            <person name="Binder M."/>
            <person name="Bloem J."/>
            <person name="Labutti K."/>
            <person name="Salamov A."/>
            <person name="Andreopoulos B."/>
            <person name="Baker S."/>
            <person name="Barry K."/>
            <person name="Bills G."/>
            <person name="Bluhm B."/>
            <person name="Cannon C."/>
            <person name="Castanera R."/>
            <person name="Culley D."/>
            <person name="Daum C."/>
            <person name="Ezra D."/>
            <person name="Gonzalez J."/>
            <person name="Henrissat B."/>
            <person name="Kuo A."/>
            <person name="Liang C."/>
            <person name="Lipzen A."/>
            <person name="Lutzoni F."/>
            <person name="Magnuson J."/>
            <person name="Mondo S."/>
            <person name="Nolan M."/>
            <person name="Ohm R."/>
            <person name="Pangilinan J."/>
            <person name="Park H.-J."/>
            <person name="Ramirez L."/>
            <person name="Alfaro M."/>
            <person name="Sun H."/>
            <person name="Tritt A."/>
            <person name="Yoshinaga Y."/>
            <person name="Zwiers L.-H."/>
            <person name="Turgeon B."/>
            <person name="Goodwin S."/>
            <person name="Spatafora J."/>
            <person name="Crous P."/>
            <person name="Grigoriev I."/>
        </authorList>
    </citation>
    <scope>NUCLEOTIDE SEQUENCE</scope>
    <source>
        <strain evidence="1">CBS 121167</strain>
    </source>
</reference>
<protein>
    <submittedName>
        <fullName evidence="1">Uncharacterized protein</fullName>
    </submittedName>
</protein>
<dbReference type="GeneID" id="54298247"/>
<sequence length="66" mass="7594">MCAIRRGVVLVCSLTWSLSMLAFVELAVRKLIVERRYIRDGQTYTRGRHRPSVVLLRLYIMAGSLV</sequence>
<evidence type="ECO:0000313" key="1">
    <source>
        <dbReference type="EMBL" id="KAF2140173.1"/>
    </source>
</evidence>
<dbReference type="AlphaFoldDB" id="A0A6A6B9Y6"/>
<accession>A0A6A6B9Y6</accession>
<keyword evidence="2" id="KW-1185">Reference proteome</keyword>
<proteinExistence type="predicted"/>
<organism evidence="1 2">
    <name type="scientific">Aplosporella prunicola CBS 121167</name>
    <dbReference type="NCBI Taxonomy" id="1176127"/>
    <lineage>
        <taxon>Eukaryota</taxon>
        <taxon>Fungi</taxon>
        <taxon>Dikarya</taxon>
        <taxon>Ascomycota</taxon>
        <taxon>Pezizomycotina</taxon>
        <taxon>Dothideomycetes</taxon>
        <taxon>Dothideomycetes incertae sedis</taxon>
        <taxon>Botryosphaeriales</taxon>
        <taxon>Aplosporellaceae</taxon>
        <taxon>Aplosporella</taxon>
    </lineage>
</organism>
<gene>
    <name evidence="1" type="ORF">K452DRAFT_288941</name>
</gene>
<dbReference type="EMBL" id="ML995490">
    <property type="protein sequence ID" value="KAF2140173.1"/>
    <property type="molecule type" value="Genomic_DNA"/>
</dbReference>
<dbReference type="Proteomes" id="UP000799438">
    <property type="component" value="Unassembled WGS sequence"/>
</dbReference>